<protein>
    <submittedName>
        <fullName evidence="2">Uncharacterized protein</fullName>
    </submittedName>
</protein>
<dbReference type="InParanoid" id="A0A3N4KHS8"/>
<gene>
    <name evidence="2" type="ORF">P167DRAFT_328410</name>
</gene>
<proteinExistence type="predicted"/>
<accession>A0A3N4KHS8</accession>
<dbReference type="AlphaFoldDB" id="A0A3N4KHS8"/>
<dbReference type="EMBL" id="ML119157">
    <property type="protein sequence ID" value="RPB08872.1"/>
    <property type="molecule type" value="Genomic_DNA"/>
</dbReference>
<organism evidence="2 3">
    <name type="scientific">Morchella conica CCBAS932</name>
    <dbReference type="NCBI Taxonomy" id="1392247"/>
    <lineage>
        <taxon>Eukaryota</taxon>
        <taxon>Fungi</taxon>
        <taxon>Dikarya</taxon>
        <taxon>Ascomycota</taxon>
        <taxon>Pezizomycotina</taxon>
        <taxon>Pezizomycetes</taxon>
        <taxon>Pezizales</taxon>
        <taxon>Morchellaceae</taxon>
        <taxon>Morchella</taxon>
    </lineage>
</organism>
<reference evidence="2 3" key="1">
    <citation type="journal article" date="2018" name="Nat. Ecol. Evol.">
        <title>Pezizomycetes genomes reveal the molecular basis of ectomycorrhizal truffle lifestyle.</title>
        <authorList>
            <person name="Murat C."/>
            <person name="Payen T."/>
            <person name="Noel B."/>
            <person name="Kuo A."/>
            <person name="Morin E."/>
            <person name="Chen J."/>
            <person name="Kohler A."/>
            <person name="Krizsan K."/>
            <person name="Balestrini R."/>
            <person name="Da Silva C."/>
            <person name="Montanini B."/>
            <person name="Hainaut M."/>
            <person name="Levati E."/>
            <person name="Barry K.W."/>
            <person name="Belfiori B."/>
            <person name="Cichocki N."/>
            <person name="Clum A."/>
            <person name="Dockter R.B."/>
            <person name="Fauchery L."/>
            <person name="Guy J."/>
            <person name="Iotti M."/>
            <person name="Le Tacon F."/>
            <person name="Lindquist E.A."/>
            <person name="Lipzen A."/>
            <person name="Malagnac F."/>
            <person name="Mello A."/>
            <person name="Molinier V."/>
            <person name="Miyauchi S."/>
            <person name="Poulain J."/>
            <person name="Riccioni C."/>
            <person name="Rubini A."/>
            <person name="Sitrit Y."/>
            <person name="Splivallo R."/>
            <person name="Traeger S."/>
            <person name="Wang M."/>
            <person name="Zifcakova L."/>
            <person name="Wipf D."/>
            <person name="Zambonelli A."/>
            <person name="Paolocci F."/>
            <person name="Nowrousian M."/>
            <person name="Ottonello S."/>
            <person name="Baldrian P."/>
            <person name="Spatafora J.W."/>
            <person name="Henrissat B."/>
            <person name="Nagy L.G."/>
            <person name="Aury J.M."/>
            <person name="Wincker P."/>
            <person name="Grigoriev I.V."/>
            <person name="Bonfante P."/>
            <person name="Martin F.M."/>
        </authorList>
    </citation>
    <scope>NUCLEOTIDE SEQUENCE [LARGE SCALE GENOMIC DNA]</scope>
    <source>
        <strain evidence="2 3">CCBAS932</strain>
    </source>
</reference>
<feature type="region of interest" description="Disordered" evidence="1">
    <location>
        <begin position="61"/>
        <end position="81"/>
    </location>
</feature>
<sequence length="81" mass="8964">MPTNGGQRHGFQKGERGALCFSPERVLGTSFPLFPSTSQLLVCLLFLQLLFSSRTLFITRDSHQPSTPHESFTPTISSPRA</sequence>
<evidence type="ECO:0000313" key="3">
    <source>
        <dbReference type="Proteomes" id="UP000277580"/>
    </source>
</evidence>
<name>A0A3N4KHS8_9PEZI</name>
<evidence type="ECO:0000313" key="2">
    <source>
        <dbReference type="EMBL" id="RPB08872.1"/>
    </source>
</evidence>
<evidence type="ECO:0000256" key="1">
    <source>
        <dbReference type="SAM" id="MobiDB-lite"/>
    </source>
</evidence>
<dbReference type="Proteomes" id="UP000277580">
    <property type="component" value="Unassembled WGS sequence"/>
</dbReference>
<keyword evidence="3" id="KW-1185">Reference proteome</keyword>
<feature type="compositionally biased region" description="Polar residues" evidence="1">
    <location>
        <begin position="64"/>
        <end position="81"/>
    </location>
</feature>